<dbReference type="Proteomes" id="UP000828390">
    <property type="component" value="Unassembled WGS sequence"/>
</dbReference>
<organism evidence="1 2">
    <name type="scientific">Dreissena polymorpha</name>
    <name type="common">Zebra mussel</name>
    <name type="synonym">Mytilus polymorpha</name>
    <dbReference type="NCBI Taxonomy" id="45954"/>
    <lineage>
        <taxon>Eukaryota</taxon>
        <taxon>Metazoa</taxon>
        <taxon>Spiralia</taxon>
        <taxon>Lophotrochozoa</taxon>
        <taxon>Mollusca</taxon>
        <taxon>Bivalvia</taxon>
        <taxon>Autobranchia</taxon>
        <taxon>Heteroconchia</taxon>
        <taxon>Euheterodonta</taxon>
        <taxon>Imparidentia</taxon>
        <taxon>Neoheterodontei</taxon>
        <taxon>Myida</taxon>
        <taxon>Dreissenoidea</taxon>
        <taxon>Dreissenidae</taxon>
        <taxon>Dreissena</taxon>
    </lineage>
</organism>
<comment type="caution">
    <text evidence="1">The sequence shown here is derived from an EMBL/GenBank/DDBJ whole genome shotgun (WGS) entry which is preliminary data.</text>
</comment>
<evidence type="ECO:0000313" key="1">
    <source>
        <dbReference type="EMBL" id="KAH3856747.1"/>
    </source>
</evidence>
<dbReference type="AlphaFoldDB" id="A0A9D4LDQ9"/>
<protein>
    <submittedName>
        <fullName evidence="1">Uncharacterized protein</fullName>
    </submittedName>
</protein>
<reference evidence="1" key="2">
    <citation type="submission" date="2020-11" db="EMBL/GenBank/DDBJ databases">
        <authorList>
            <person name="McCartney M.A."/>
            <person name="Auch B."/>
            <person name="Kono T."/>
            <person name="Mallez S."/>
            <person name="Becker A."/>
            <person name="Gohl D.M."/>
            <person name="Silverstein K.A.T."/>
            <person name="Koren S."/>
            <person name="Bechman K.B."/>
            <person name="Herman A."/>
            <person name="Abrahante J.E."/>
            <person name="Garbe J."/>
        </authorList>
    </citation>
    <scope>NUCLEOTIDE SEQUENCE</scope>
    <source>
        <strain evidence="1">Duluth1</strain>
        <tissue evidence="1">Whole animal</tissue>
    </source>
</reference>
<name>A0A9D4LDQ9_DREPO</name>
<dbReference type="EMBL" id="JAIWYP010000003">
    <property type="protein sequence ID" value="KAH3856747.1"/>
    <property type="molecule type" value="Genomic_DNA"/>
</dbReference>
<proteinExistence type="predicted"/>
<reference evidence="1" key="1">
    <citation type="journal article" date="2019" name="bioRxiv">
        <title>The Genome of the Zebra Mussel, Dreissena polymorpha: A Resource for Invasive Species Research.</title>
        <authorList>
            <person name="McCartney M.A."/>
            <person name="Auch B."/>
            <person name="Kono T."/>
            <person name="Mallez S."/>
            <person name="Zhang Y."/>
            <person name="Obille A."/>
            <person name="Becker A."/>
            <person name="Abrahante J.E."/>
            <person name="Garbe J."/>
            <person name="Badalamenti J.P."/>
            <person name="Herman A."/>
            <person name="Mangelson H."/>
            <person name="Liachko I."/>
            <person name="Sullivan S."/>
            <person name="Sone E.D."/>
            <person name="Koren S."/>
            <person name="Silverstein K.A.T."/>
            <person name="Beckman K.B."/>
            <person name="Gohl D.M."/>
        </authorList>
    </citation>
    <scope>NUCLEOTIDE SEQUENCE</scope>
    <source>
        <strain evidence="1">Duluth1</strain>
        <tissue evidence="1">Whole animal</tissue>
    </source>
</reference>
<sequence length="75" mass="8481">MSCRKRCTPRSSGCRAGRAVHHAALDVLQEELYFTKQWMFCRKSCTSLSSGCLAGRAVLHEAVDVLLEKLYFTQQ</sequence>
<evidence type="ECO:0000313" key="2">
    <source>
        <dbReference type="Proteomes" id="UP000828390"/>
    </source>
</evidence>
<gene>
    <name evidence="1" type="ORF">DPMN_099341</name>
</gene>
<accession>A0A9D4LDQ9</accession>
<keyword evidence="2" id="KW-1185">Reference proteome</keyword>